<keyword evidence="2" id="KW-1185">Reference proteome</keyword>
<name>A0AC61TNU3_9CAUD</name>
<evidence type="ECO:0000313" key="2">
    <source>
        <dbReference type="Proteomes" id="UP000828900"/>
    </source>
</evidence>
<proteinExistence type="predicted"/>
<evidence type="ECO:0000313" key="1">
    <source>
        <dbReference type="EMBL" id="UCS82765.1"/>
    </source>
</evidence>
<sequence>MAITKRFKVTFEVTAVVDSEDEAFLKDHIIELARQASSGEPLGDYEKEVLVRALTDGHEGLVEFIIKTGLREFIKDAHSEVLSASDRQMLSFAPAKVEVLR</sequence>
<gene>
    <name evidence="1" type="ORF">vBYenPRambo_022</name>
</gene>
<dbReference type="EMBL" id="OK042080">
    <property type="protein sequence ID" value="UCS82765.1"/>
    <property type="molecule type" value="Genomic_DNA"/>
</dbReference>
<dbReference type="Proteomes" id="UP000828900">
    <property type="component" value="Segment"/>
</dbReference>
<organism evidence="1 2">
    <name type="scientific">Yersinia phage vB_YenP_Rambo</name>
    <dbReference type="NCBI Taxonomy" id="2880894"/>
    <lineage>
        <taxon>Viruses</taxon>
        <taxon>Duplodnaviria</taxon>
        <taxon>Heunggongvirae</taxon>
        <taxon>Uroviricota</taxon>
        <taxon>Caudoviricetes</taxon>
        <taxon>Autographivirales</taxon>
        <taxon>Autotranscriptaviridae</taxon>
        <taxon>Studiervirinae</taxon>
        <taxon>Rambovirus</taxon>
        <taxon>Rambovirus rambo</taxon>
    </lineage>
</organism>
<reference evidence="1" key="1">
    <citation type="submission" date="2021-09" db="EMBL/GenBank/DDBJ databases">
        <title>Properties of two broad host range phages and the first virulent siphovirus of Yersinia enterocolitica isolated from wild animals.</title>
        <authorList>
            <person name="Hammerl J.A."/>
            <person name="Hertwig S."/>
        </authorList>
    </citation>
    <scope>NUCLEOTIDE SEQUENCE</scope>
</reference>
<accession>A0AC61TNU3</accession>
<protein>
    <submittedName>
        <fullName evidence="1">Suppressor protein of silencing</fullName>
    </submittedName>
</protein>